<organism evidence="2">
    <name type="scientific">hydrothermal vent metagenome</name>
    <dbReference type="NCBI Taxonomy" id="652676"/>
    <lineage>
        <taxon>unclassified sequences</taxon>
        <taxon>metagenomes</taxon>
        <taxon>ecological metagenomes</taxon>
    </lineage>
</organism>
<feature type="transmembrane region" description="Helical" evidence="1">
    <location>
        <begin position="36"/>
        <end position="59"/>
    </location>
</feature>
<evidence type="ECO:0000256" key="1">
    <source>
        <dbReference type="SAM" id="Phobius"/>
    </source>
</evidence>
<keyword evidence="1" id="KW-1133">Transmembrane helix</keyword>
<name>A0A3B1B7C5_9ZZZZ</name>
<sequence length="198" mass="21754">MTKALYSPADKGGMNQVENNEICATDQETLARFKQFALIALLIGLAAAIVLGGLVYFLGAESGGSYTEMIKAHWLTRSHLVPALWVAGLFMLSLAAMITGMISLYSSFRVAGPLYRFARNLEVSENHSIIGIRDGDCLQDVSRQLLDSIQTLKQHRQLIRELTDKAEHCLQSNNENAAAEYAALIKQLTARIARVNVS</sequence>
<dbReference type="AlphaFoldDB" id="A0A3B1B7C5"/>
<protein>
    <recommendedName>
        <fullName evidence="3">HAMP domain-containing protein</fullName>
    </recommendedName>
</protein>
<evidence type="ECO:0008006" key="3">
    <source>
        <dbReference type="Google" id="ProtNLM"/>
    </source>
</evidence>
<dbReference type="EMBL" id="UOFY01000015">
    <property type="protein sequence ID" value="VAX07298.1"/>
    <property type="molecule type" value="Genomic_DNA"/>
</dbReference>
<keyword evidence="1" id="KW-0812">Transmembrane</keyword>
<reference evidence="2" key="1">
    <citation type="submission" date="2018-06" db="EMBL/GenBank/DDBJ databases">
        <authorList>
            <person name="Zhirakovskaya E."/>
        </authorList>
    </citation>
    <scope>NUCLEOTIDE SEQUENCE</scope>
</reference>
<keyword evidence="1" id="KW-0472">Membrane</keyword>
<gene>
    <name evidence="2" type="ORF">MNBD_GAMMA25-2614</name>
</gene>
<proteinExistence type="predicted"/>
<accession>A0A3B1B7C5</accession>
<feature type="transmembrane region" description="Helical" evidence="1">
    <location>
        <begin position="79"/>
        <end position="106"/>
    </location>
</feature>
<evidence type="ECO:0000313" key="2">
    <source>
        <dbReference type="EMBL" id="VAX07298.1"/>
    </source>
</evidence>